<dbReference type="GO" id="GO:0008422">
    <property type="term" value="F:beta-glucosidase activity"/>
    <property type="evidence" value="ECO:0007669"/>
    <property type="project" value="TreeGrafter"/>
</dbReference>
<evidence type="ECO:0000259" key="8">
    <source>
        <dbReference type="Pfam" id="PF00150"/>
    </source>
</evidence>
<evidence type="ECO:0000256" key="4">
    <source>
        <dbReference type="ARBA" id="ARBA00023277"/>
    </source>
</evidence>
<evidence type="ECO:0000256" key="3">
    <source>
        <dbReference type="ARBA" id="ARBA00023001"/>
    </source>
</evidence>
<dbReference type="PROSITE" id="PS00659">
    <property type="entry name" value="GLYCOSYL_HYDROL_F5"/>
    <property type="match status" value="1"/>
</dbReference>
<dbReference type="Gene3D" id="3.20.20.80">
    <property type="entry name" value="Glycosidases"/>
    <property type="match status" value="1"/>
</dbReference>
<dbReference type="GO" id="GO:0030245">
    <property type="term" value="P:cellulose catabolic process"/>
    <property type="evidence" value="ECO:0007669"/>
    <property type="project" value="UniProtKB-KW"/>
</dbReference>
<evidence type="ECO:0000256" key="2">
    <source>
        <dbReference type="ARBA" id="ARBA00022801"/>
    </source>
</evidence>
<dbReference type="AlphaFoldDB" id="W0FQ06"/>
<keyword evidence="6" id="KW-0624">Polysaccharide degradation</keyword>
<sequence length="333" mass="38553">MLSAEKRKTEQERTAMQMKDFGFYRGVNLGGWFSQCDYSRERLDHFIEEKDIDVIAGWGLDHVRIPMDYNVLEKEDGSLNPEGFDRVARAVGWCEKRGLKVVLDLHKTAGYSFDAGENEGGFFHSEAYQERFYRLWEGLAARFNEPDRIAFELLNEVTDQSVIGEWNRIAAECIRRIRQIAPKSLILVGSYWNNSPAAVKDLDLPADDRVIYNFHCYDPLDFTHQGATWIPDPAFDVNRRVAFEQMDITPEYFEGQFASAIRTAAERGTTLYCGEYGVIEEATPEDTVKWFRTINEVFEKHQIARSAWSYRQMNFGLSDARLDGVRDELIKYL</sequence>
<organism evidence="9">
    <name type="scientific">uncultured bacterium Contig52</name>
    <dbReference type="NCBI Taxonomy" id="1393584"/>
    <lineage>
        <taxon>Bacteria</taxon>
        <taxon>environmental samples</taxon>
    </lineage>
</organism>
<name>W0FQ06_9BACT</name>
<feature type="domain" description="Glycoside hydrolase family 5" evidence="8">
    <location>
        <begin position="47"/>
        <end position="312"/>
    </location>
</feature>
<evidence type="ECO:0000256" key="1">
    <source>
        <dbReference type="ARBA" id="ARBA00005641"/>
    </source>
</evidence>
<evidence type="ECO:0000256" key="7">
    <source>
        <dbReference type="RuleBase" id="RU361153"/>
    </source>
</evidence>
<dbReference type="Pfam" id="PF00150">
    <property type="entry name" value="Cellulase"/>
    <property type="match status" value="1"/>
</dbReference>
<protein>
    <submittedName>
        <fullName evidence="9">Cellulase (Glycosyl hydrolase family 5)</fullName>
    </submittedName>
</protein>
<accession>W0FQ06</accession>
<reference evidence="9" key="1">
    <citation type="journal article" date="2013" name="PLoS ONE">
        <title>Metagenomic insights into the carbohydrate-active enzymes carried by the microorganisms adhering to solid digesta in the rumen of cows.</title>
        <authorList>
            <person name="Wang L."/>
            <person name="Hatem A."/>
            <person name="Catalyurek U.V."/>
            <person name="Morrison M."/>
            <person name="Yu Z."/>
        </authorList>
    </citation>
    <scope>NUCLEOTIDE SEQUENCE</scope>
</reference>
<proteinExistence type="inferred from homology"/>
<dbReference type="InterPro" id="IPR017853">
    <property type="entry name" value="GH"/>
</dbReference>
<keyword evidence="4" id="KW-0119">Carbohydrate metabolism</keyword>
<dbReference type="SUPFAM" id="SSF51445">
    <property type="entry name" value="(Trans)glycosidases"/>
    <property type="match status" value="1"/>
</dbReference>
<comment type="similarity">
    <text evidence="1 7">Belongs to the glycosyl hydrolase 5 (cellulase A) family.</text>
</comment>
<keyword evidence="5 7" id="KW-0326">Glycosidase</keyword>
<keyword evidence="3" id="KW-0136">Cellulose degradation</keyword>
<evidence type="ECO:0000256" key="5">
    <source>
        <dbReference type="ARBA" id="ARBA00023295"/>
    </source>
</evidence>
<dbReference type="InterPro" id="IPR018087">
    <property type="entry name" value="Glyco_hydro_5_CS"/>
</dbReference>
<evidence type="ECO:0000256" key="6">
    <source>
        <dbReference type="ARBA" id="ARBA00023326"/>
    </source>
</evidence>
<dbReference type="EMBL" id="KC246818">
    <property type="protein sequence ID" value="AHF25090.1"/>
    <property type="molecule type" value="Genomic_DNA"/>
</dbReference>
<dbReference type="PANTHER" id="PTHR31297">
    <property type="entry name" value="GLUCAN ENDO-1,6-BETA-GLUCOSIDASE B"/>
    <property type="match status" value="1"/>
</dbReference>
<evidence type="ECO:0000313" key="9">
    <source>
        <dbReference type="EMBL" id="AHF25090.1"/>
    </source>
</evidence>
<dbReference type="InterPro" id="IPR001547">
    <property type="entry name" value="Glyco_hydro_5"/>
</dbReference>
<dbReference type="InterPro" id="IPR050386">
    <property type="entry name" value="Glycosyl_hydrolase_5"/>
</dbReference>
<dbReference type="PANTHER" id="PTHR31297:SF41">
    <property type="entry name" value="ENDOGLUCANASE, PUTATIVE (AFU_ORTHOLOGUE AFUA_5G01830)-RELATED"/>
    <property type="match status" value="1"/>
</dbReference>
<dbReference type="GO" id="GO:0005576">
    <property type="term" value="C:extracellular region"/>
    <property type="evidence" value="ECO:0007669"/>
    <property type="project" value="TreeGrafter"/>
</dbReference>
<dbReference type="GO" id="GO:0009986">
    <property type="term" value="C:cell surface"/>
    <property type="evidence" value="ECO:0007669"/>
    <property type="project" value="TreeGrafter"/>
</dbReference>
<keyword evidence="2 7" id="KW-0378">Hydrolase</keyword>